<sequence>EHEGRCYAIVNFINTYNTCTYQCQQYGASMVELESTAELQFVQSMIVGTSDQYWVGLNYDFTTKKYLWVNGGTEPIASLWMPGEPNQSGYCPPCYTKSSYNNNWYNIHDCRQLVY</sequence>
<evidence type="ECO:0000259" key="1">
    <source>
        <dbReference type="PROSITE" id="PS50041"/>
    </source>
</evidence>
<dbReference type="CDD" id="cd00037">
    <property type="entry name" value="CLECT"/>
    <property type="match status" value="1"/>
</dbReference>
<dbReference type="PROSITE" id="PS50041">
    <property type="entry name" value="C_TYPE_LECTIN_2"/>
    <property type="match status" value="1"/>
</dbReference>
<dbReference type="InterPro" id="IPR016186">
    <property type="entry name" value="C-type_lectin-like/link_sf"/>
</dbReference>
<dbReference type="InterPro" id="IPR016187">
    <property type="entry name" value="CTDL_fold"/>
</dbReference>
<organism evidence="2">
    <name type="scientific">Arion vulgaris</name>
    <dbReference type="NCBI Taxonomy" id="1028688"/>
    <lineage>
        <taxon>Eukaryota</taxon>
        <taxon>Metazoa</taxon>
        <taxon>Spiralia</taxon>
        <taxon>Lophotrochozoa</taxon>
        <taxon>Mollusca</taxon>
        <taxon>Gastropoda</taxon>
        <taxon>Heterobranchia</taxon>
        <taxon>Euthyneura</taxon>
        <taxon>Panpulmonata</taxon>
        <taxon>Eupulmonata</taxon>
        <taxon>Stylommatophora</taxon>
        <taxon>Helicina</taxon>
        <taxon>Arionoidea</taxon>
        <taxon>Arionidae</taxon>
        <taxon>Arion</taxon>
    </lineage>
</organism>
<dbReference type="PANTHER" id="PTHR45710">
    <property type="entry name" value="C-TYPE LECTIN DOMAIN-CONTAINING PROTEIN 180"/>
    <property type="match status" value="1"/>
</dbReference>
<dbReference type="EMBL" id="HACG01016037">
    <property type="protein sequence ID" value="CEK62902.1"/>
    <property type="molecule type" value="Transcribed_RNA"/>
</dbReference>
<dbReference type="SUPFAM" id="SSF56436">
    <property type="entry name" value="C-type lectin-like"/>
    <property type="match status" value="1"/>
</dbReference>
<dbReference type="Gene3D" id="3.10.100.10">
    <property type="entry name" value="Mannose-Binding Protein A, subunit A"/>
    <property type="match status" value="1"/>
</dbReference>
<accession>A0A0B6Z3G1</accession>
<feature type="non-terminal residue" evidence="2">
    <location>
        <position position="115"/>
    </location>
</feature>
<dbReference type="AlphaFoldDB" id="A0A0B6Z3G1"/>
<feature type="domain" description="C-type lectin" evidence="1">
    <location>
        <begin position="2"/>
        <end position="104"/>
    </location>
</feature>
<dbReference type="Pfam" id="PF00059">
    <property type="entry name" value="Lectin_C"/>
    <property type="match status" value="1"/>
</dbReference>
<gene>
    <name evidence="2" type="primary">ORF46458</name>
</gene>
<feature type="non-terminal residue" evidence="2">
    <location>
        <position position="1"/>
    </location>
</feature>
<protein>
    <recommendedName>
        <fullName evidence="1">C-type lectin domain-containing protein</fullName>
    </recommendedName>
</protein>
<dbReference type="InterPro" id="IPR001304">
    <property type="entry name" value="C-type_lectin-like"/>
</dbReference>
<evidence type="ECO:0000313" key="2">
    <source>
        <dbReference type="EMBL" id="CEK62902.1"/>
    </source>
</evidence>
<dbReference type="InterPro" id="IPR050828">
    <property type="entry name" value="C-type_lectin/matrix_domain"/>
</dbReference>
<proteinExistence type="predicted"/>
<reference evidence="2" key="1">
    <citation type="submission" date="2014-12" db="EMBL/GenBank/DDBJ databases">
        <title>Insight into the proteome of Arion vulgaris.</title>
        <authorList>
            <person name="Aradska J."/>
            <person name="Bulat T."/>
            <person name="Smidak R."/>
            <person name="Sarate P."/>
            <person name="Gangsoo J."/>
            <person name="Sialana F."/>
            <person name="Bilban M."/>
            <person name="Lubec G."/>
        </authorList>
    </citation>
    <scope>NUCLEOTIDE SEQUENCE</scope>
    <source>
        <tissue evidence="2">Skin</tissue>
    </source>
</reference>
<name>A0A0B6Z3G1_9EUPU</name>
<dbReference type="PANTHER" id="PTHR45710:SF8">
    <property type="entry name" value="RERATING FAMILY MEMBER 4"/>
    <property type="match status" value="1"/>
</dbReference>